<dbReference type="KEGG" id="lmat:92512743"/>
<keyword evidence="2 6" id="KW-0812">Transmembrane</keyword>
<name>A0A836KKV3_9TRYP</name>
<dbReference type="Proteomes" id="UP000673552">
    <property type="component" value="Unassembled WGS sequence"/>
</dbReference>
<dbReference type="AlphaFoldDB" id="A0A836KKV3"/>
<evidence type="ECO:0000313" key="7">
    <source>
        <dbReference type="EMBL" id="KAG5469433.1"/>
    </source>
</evidence>
<protein>
    <recommendedName>
        <fullName evidence="9">PRA1 family protein</fullName>
    </recommendedName>
</protein>
<evidence type="ECO:0000313" key="8">
    <source>
        <dbReference type="Proteomes" id="UP000673552"/>
    </source>
</evidence>
<dbReference type="OrthoDB" id="249547at2759"/>
<dbReference type="PANTHER" id="PTHR19317:SF0">
    <property type="entry name" value="PRENYLATED RAB ACCEPTOR PROTEIN 1"/>
    <property type="match status" value="1"/>
</dbReference>
<gene>
    <name evidence="7" type="ORF">LSCM1_02653</name>
</gene>
<organism evidence="7 8">
    <name type="scientific">Leishmania martiniquensis</name>
    <dbReference type="NCBI Taxonomy" id="1580590"/>
    <lineage>
        <taxon>Eukaryota</taxon>
        <taxon>Discoba</taxon>
        <taxon>Euglenozoa</taxon>
        <taxon>Kinetoplastea</taxon>
        <taxon>Metakinetoplastina</taxon>
        <taxon>Trypanosomatida</taxon>
        <taxon>Trypanosomatidae</taxon>
        <taxon>Leishmaniinae</taxon>
        <taxon>Leishmania</taxon>
    </lineage>
</organism>
<dbReference type="EMBL" id="JAFEUZ010000033">
    <property type="protein sequence ID" value="KAG5469433.1"/>
    <property type="molecule type" value="Genomic_DNA"/>
</dbReference>
<keyword evidence="3 6" id="KW-1133">Transmembrane helix</keyword>
<evidence type="ECO:0000256" key="3">
    <source>
        <dbReference type="ARBA" id="ARBA00022989"/>
    </source>
</evidence>
<feature type="region of interest" description="Disordered" evidence="5">
    <location>
        <begin position="26"/>
        <end position="59"/>
    </location>
</feature>
<feature type="compositionally biased region" description="Low complexity" evidence="5">
    <location>
        <begin position="32"/>
        <end position="44"/>
    </location>
</feature>
<keyword evidence="4 6" id="KW-0472">Membrane</keyword>
<evidence type="ECO:0000256" key="1">
    <source>
        <dbReference type="ARBA" id="ARBA00004141"/>
    </source>
</evidence>
<evidence type="ECO:0000256" key="4">
    <source>
        <dbReference type="ARBA" id="ARBA00023136"/>
    </source>
</evidence>
<dbReference type="PANTHER" id="PTHR19317">
    <property type="entry name" value="PRENYLATED RAB ACCEPTOR 1-RELATED"/>
    <property type="match status" value="1"/>
</dbReference>
<dbReference type="GO" id="GO:0005794">
    <property type="term" value="C:Golgi apparatus"/>
    <property type="evidence" value="ECO:0007669"/>
    <property type="project" value="TreeGrafter"/>
</dbReference>
<feature type="compositionally biased region" description="Acidic residues" evidence="5">
    <location>
        <begin position="45"/>
        <end position="56"/>
    </location>
</feature>
<proteinExistence type="predicted"/>
<reference evidence="8" key="1">
    <citation type="journal article" date="2021" name="Microbiol. Resour. Announc.">
        <title>LGAAP: Leishmaniinae Genome Assembly and Annotation Pipeline.</title>
        <authorList>
            <person name="Almutairi H."/>
            <person name="Urbaniak M.D."/>
            <person name="Bates M.D."/>
            <person name="Jariyapan N."/>
            <person name="Kwakye-Nuako G."/>
            <person name="Thomaz-Soccol V."/>
            <person name="Al-Salem W.S."/>
            <person name="Dillon R.J."/>
            <person name="Bates P.A."/>
            <person name="Gatherer D."/>
        </authorList>
    </citation>
    <scope>NUCLEOTIDE SEQUENCE [LARGE SCALE GENOMIC DNA]</scope>
</reference>
<accession>A0A836KKV3</accession>
<keyword evidence="8" id="KW-1185">Reference proteome</keyword>
<dbReference type="InterPro" id="IPR004895">
    <property type="entry name" value="Prenylated_rab_accept_PRA1"/>
</dbReference>
<evidence type="ECO:0000256" key="2">
    <source>
        <dbReference type="ARBA" id="ARBA00022692"/>
    </source>
</evidence>
<comment type="subcellular location">
    <subcellularLocation>
        <location evidence="1">Membrane</location>
        <topology evidence="1">Multi-pass membrane protein</topology>
    </subcellularLocation>
</comment>
<feature type="transmembrane region" description="Helical" evidence="6">
    <location>
        <begin position="184"/>
        <end position="204"/>
    </location>
</feature>
<dbReference type="RefSeq" id="XP_067175606.1">
    <property type="nucleotide sequence ID" value="XM_067320231.1"/>
</dbReference>
<evidence type="ECO:0000256" key="5">
    <source>
        <dbReference type="SAM" id="MobiDB-lite"/>
    </source>
</evidence>
<reference evidence="8" key="2">
    <citation type="journal article" date="2021" name="Sci. Data">
        <title>Chromosome-scale genome sequencing, assembly and annotation of six genomes from subfamily Leishmaniinae.</title>
        <authorList>
            <person name="Almutairi H."/>
            <person name="Urbaniak M.D."/>
            <person name="Bates M.D."/>
            <person name="Jariyapan N."/>
            <person name="Kwakye-Nuako G."/>
            <person name="Thomaz Soccol V."/>
            <person name="Al-Salem W.S."/>
            <person name="Dillon R.J."/>
            <person name="Bates P.A."/>
            <person name="Gatherer D."/>
        </authorList>
    </citation>
    <scope>NUCLEOTIDE SEQUENCE [LARGE SCALE GENOMIC DNA]</scope>
</reference>
<sequence>MGMPPVSPRSSQIDYASQSDASVATLGKYRGSHSGSVSGGSDSDLYSEDESEDSENPVERRVSVALPAFQHHRPRLSIHGNSASLYTQRAAGLPKSAPVSYFSSSKVSSLSIRNEIDCYLWLLRYVYKKIEEDRLPWMTDFADMEKMELPRKAKEIAVRLNLNVPYYFSNYLEIFYAVTMPLLFLYNTPFCIVTFLTLVMIHSIRMRKKSTSVYGDGVVVLGRSIGYRKLGHLLLLALAVLFVFFDGLRTLMWVLLLNFCVIVPHALMRKPTYFDDEDLEKCRPKLGQYAICLVILVLAYLEGDACDDEEAENRRAVELERRRLAQVLAKREAKEKH</sequence>
<dbReference type="GO" id="GO:0016020">
    <property type="term" value="C:membrane"/>
    <property type="evidence" value="ECO:0007669"/>
    <property type="project" value="UniProtKB-SubCell"/>
</dbReference>
<feature type="transmembrane region" description="Helical" evidence="6">
    <location>
        <begin position="225"/>
        <end position="245"/>
    </location>
</feature>
<dbReference type="GeneID" id="92512743"/>
<dbReference type="Pfam" id="PF03208">
    <property type="entry name" value="PRA1"/>
    <property type="match status" value="1"/>
</dbReference>
<evidence type="ECO:0000256" key="6">
    <source>
        <dbReference type="SAM" id="Phobius"/>
    </source>
</evidence>
<comment type="caution">
    <text evidence="7">The sequence shown here is derived from an EMBL/GenBank/DDBJ whole genome shotgun (WGS) entry which is preliminary data.</text>
</comment>
<evidence type="ECO:0008006" key="9">
    <source>
        <dbReference type="Google" id="ProtNLM"/>
    </source>
</evidence>